<sequence>MLSAACKVSKKCRFFGLALSAIDKLGLPKSTFCGGKMSRLKGVTENYWNTLHEDKKFRWRFFSRVVMLLATFSVSKIGVWYLDLLLSLLVSSAINFIIDSQRSYTKHSPVFRKNITRILVFLGSWSVTVVGVFFFAFIAIQALVSTFSEMTSSRIDSGSESRELIFMVTIFLMMLIGVLKVFRDLKFEELIHVVPKQQLKRLLVYKEFRADSFPFFAYFEIAVVAVACIYLNAATTILAMLVSISNLWF</sequence>
<feature type="transmembrane region" description="Helical" evidence="1">
    <location>
        <begin position="119"/>
        <end position="144"/>
    </location>
</feature>
<organism evidence="2 3">
    <name type="scientific">Phytopseudomonas argentinensis</name>
    <dbReference type="NCBI Taxonomy" id="289370"/>
    <lineage>
        <taxon>Bacteria</taxon>
        <taxon>Pseudomonadati</taxon>
        <taxon>Pseudomonadota</taxon>
        <taxon>Gammaproteobacteria</taxon>
        <taxon>Pseudomonadales</taxon>
        <taxon>Pseudomonadaceae</taxon>
        <taxon>Phytopseudomonas</taxon>
    </lineage>
</organism>
<keyword evidence="1" id="KW-0472">Membrane</keyword>
<dbReference type="Proteomes" id="UP000183018">
    <property type="component" value="Unassembled WGS sequence"/>
</dbReference>
<feature type="transmembrane region" description="Helical" evidence="1">
    <location>
        <begin position="80"/>
        <end position="98"/>
    </location>
</feature>
<dbReference type="AlphaFoldDB" id="A0A1I3H733"/>
<evidence type="ECO:0000313" key="2">
    <source>
        <dbReference type="EMBL" id="SFI31524.1"/>
    </source>
</evidence>
<feature type="transmembrane region" description="Helical" evidence="1">
    <location>
        <begin position="215"/>
        <end position="244"/>
    </location>
</feature>
<feature type="transmembrane region" description="Helical" evidence="1">
    <location>
        <begin position="164"/>
        <end position="182"/>
    </location>
</feature>
<accession>A0A1I3H733</accession>
<keyword evidence="1" id="KW-1133">Transmembrane helix</keyword>
<dbReference type="EMBL" id="FORC01000001">
    <property type="protein sequence ID" value="SFI31524.1"/>
    <property type="molecule type" value="Genomic_DNA"/>
</dbReference>
<keyword evidence="1" id="KW-0812">Transmembrane</keyword>
<keyword evidence="3" id="KW-1185">Reference proteome</keyword>
<reference evidence="3" key="1">
    <citation type="submission" date="2016-10" db="EMBL/GenBank/DDBJ databases">
        <authorList>
            <person name="Varghese N."/>
            <person name="Submissions S."/>
        </authorList>
    </citation>
    <scope>NUCLEOTIDE SEQUENCE [LARGE SCALE GENOMIC DNA]</scope>
    <source>
        <strain evidence="3">LMG 22563</strain>
    </source>
</reference>
<evidence type="ECO:0000256" key="1">
    <source>
        <dbReference type="SAM" id="Phobius"/>
    </source>
</evidence>
<name>A0A1I3H733_9GAMM</name>
<proteinExistence type="predicted"/>
<gene>
    <name evidence="2" type="ORF">SAMN05216602_0666</name>
</gene>
<evidence type="ECO:0000313" key="3">
    <source>
        <dbReference type="Proteomes" id="UP000183018"/>
    </source>
</evidence>
<protein>
    <submittedName>
        <fullName evidence="2">Uncharacterized protein</fullName>
    </submittedName>
</protein>